<dbReference type="GO" id="GO:0005847">
    <property type="term" value="C:mRNA cleavage and polyadenylation specificity factor complex"/>
    <property type="evidence" value="ECO:0007669"/>
    <property type="project" value="TreeGrafter"/>
</dbReference>
<dbReference type="InterPro" id="IPR026896">
    <property type="entry name" value="CSTF_C"/>
</dbReference>
<dbReference type="CDD" id="cd12398">
    <property type="entry name" value="RRM_CSTF2_RNA15_like"/>
    <property type="match status" value="1"/>
</dbReference>
<evidence type="ECO:0000256" key="3">
    <source>
        <dbReference type="PROSITE-ProRule" id="PRU00176"/>
    </source>
</evidence>
<feature type="domain" description="RRM" evidence="5">
    <location>
        <begin position="7"/>
        <end position="85"/>
    </location>
</feature>
<keyword evidence="2" id="KW-0539">Nucleus</keyword>
<dbReference type="EMBL" id="JBGBPQ010000007">
    <property type="protein sequence ID" value="KAL1521807.1"/>
    <property type="molecule type" value="Genomic_DNA"/>
</dbReference>
<dbReference type="Pfam" id="PF00076">
    <property type="entry name" value="RRM_1"/>
    <property type="match status" value="1"/>
</dbReference>
<dbReference type="PROSITE" id="PS50102">
    <property type="entry name" value="RRM"/>
    <property type="match status" value="1"/>
</dbReference>
<evidence type="ECO:0000313" key="6">
    <source>
        <dbReference type="EMBL" id="KAL1521807.1"/>
    </source>
</evidence>
<keyword evidence="7" id="KW-1185">Reference proteome</keyword>
<dbReference type="InterPro" id="IPR038192">
    <property type="entry name" value="CSTF_C_sf"/>
</dbReference>
<organism evidence="6 7">
    <name type="scientific">Prymnesium parvum</name>
    <name type="common">Toxic golden alga</name>
    <dbReference type="NCBI Taxonomy" id="97485"/>
    <lineage>
        <taxon>Eukaryota</taxon>
        <taxon>Haptista</taxon>
        <taxon>Haptophyta</taxon>
        <taxon>Prymnesiophyceae</taxon>
        <taxon>Prymnesiales</taxon>
        <taxon>Prymnesiaceae</taxon>
        <taxon>Prymnesium</taxon>
    </lineage>
</organism>
<proteinExistence type="predicted"/>
<accession>A0AB34JLN8</accession>
<dbReference type="InterPro" id="IPR012677">
    <property type="entry name" value="Nucleotide-bd_a/b_plait_sf"/>
</dbReference>
<comment type="caution">
    <text evidence="6">The sequence shown here is derived from an EMBL/GenBank/DDBJ whole genome shotgun (WGS) entry which is preliminary data.</text>
</comment>
<feature type="region of interest" description="Disordered" evidence="4">
    <location>
        <begin position="91"/>
        <end position="112"/>
    </location>
</feature>
<dbReference type="GO" id="GO:0003729">
    <property type="term" value="F:mRNA binding"/>
    <property type="evidence" value="ECO:0007669"/>
    <property type="project" value="TreeGrafter"/>
</dbReference>
<dbReference type="Gene3D" id="3.30.70.330">
    <property type="match status" value="1"/>
</dbReference>
<comment type="subcellular location">
    <subcellularLocation>
        <location evidence="1">Nucleus</location>
    </subcellularLocation>
</comment>
<dbReference type="GO" id="GO:0031124">
    <property type="term" value="P:mRNA 3'-end processing"/>
    <property type="evidence" value="ECO:0007669"/>
    <property type="project" value="InterPro"/>
</dbReference>
<reference evidence="6 7" key="1">
    <citation type="journal article" date="2024" name="Science">
        <title>Giant polyketide synthase enzymes in the biosynthesis of giant marine polyether toxins.</title>
        <authorList>
            <person name="Fallon T.R."/>
            <person name="Shende V.V."/>
            <person name="Wierzbicki I.H."/>
            <person name="Pendleton A.L."/>
            <person name="Watervoot N.F."/>
            <person name="Auber R.P."/>
            <person name="Gonzalez D.J."/>
            <person name="Wisecaver J.H."/>
            <person name="Moore B.S."/>
        </authorList>
    </citation>
    <scope>NUCLEOTIDE SEQUENCE [LARGE SCALE GENOMIC DNA]</scope>
    <source>
        <strain evidence="6 7">12B1</strain>
    </source>
</reference>
<dbReference type="SUPFAM" id="SSF54928">
    <property type="entry name" value="RNA-binding domain, RBD"/>
    <property type="match status" value="1"/>
</dbReference>
<keyword evidence="3" id="KW-0694">RNA-binding</keyword>
<dbReference type="Proteomes" id="UP001515480">
    <property type="component" value="Unassembled WGS sequence"/>
</dbReference>
<evidence type="ECO:0000259" key="5">
    <source>
        <dbReference type="PROSITE" id="PS50102"/>
    </source>
</evidence>
<dbReference type="Gene3D" id="1.10.20.70">
    <property type="entry name" value="Transcription termination and cleavage factor, C-terminal domain"/>
    <property type="match status" value="1"/>
</dbReference>
<dbReference type="PANTHER" id="PTHR45735:SF2">
    <property type="entry name" value="CLEAVAGE STIMULATION FACTOR SUBUNIT 2"/>
    <property type="match status" value="1"/>
</dbReference>
<name>A0AB34JLN8_PRYPA</name>
<feature type="compositionally biased region" description="Polar residues" evidence="4">
    <location>
        <begin position="219"/>
        <end position="231"/>
    </location>
</feature>
<evidence type="ECO:0000256" key="1">
    <source>
        <dbReference type="ARBA" id="ARBA00004123"/>
    </source>
</evidence>
<evidence type="ECO:0000313" key="7">
    <source>
        <dbReference type="Proteomes" id="UP001515480"/>
    </source>
</evidence>
<dbReference type="SMART" id="SM00360">
    <property type="entry name" value="RRM"/>
    <property type="match status" value="1"/>
</dbReference>
<feature type="region of interest" description="Disordered" evidence="4">
    <location>
        <begin position="205"/>
        <end position="231"/>
    </location>
</feature>
<dbReference type="Pfam" id="PF14304">
    <property type="entry name" value="CSTF_C"/>
    <property type="match status" value="1"/>
</dbReference>
<protein>
    <recommendedName>
        <fullName evidence="5">RRM domain-containing protein</fullName>
    </recommendedName>
</protein>
<dbReference type="InterPro" id="IPR000504">
    <property type="entry name" value="RRM_dom"/>
</dbReference>
<dbReference type="AlphaFoldDB" id="A0AB34JLN8"/>
<evidence type="ECO:0000256" key="2">
    <source>
        <dbReference type="ARBA" id="ARBA00023242"/>
    </source>
</evidence>
<gene>
    <name evidence="6" type="ORF">AB1Y20_021460</name>
</gene>
<dbReference type="PANTHER" id="PTHR45735">
    <property type="entry name" value="CLEAVAGE STIMULATION FACTOR SUBUNIT 2"/>
    <property type="match status" value="1"/>
</dbReference>
<sequence length="313" mass="33922">MATNKQRTAFIGNISYEGTEEELRELFSQVGPIANLRLVVDRDTGKRKGFGFVEYTDQETALSAVRNLNEIDFHGRPLRVNIAEQDAKSLPSAAASTLPPVNSKKRKEAEGHDALPEISVSLEPVDPLSKCIEAYDRTKLFAAVSGAKRFLRTRPNDAMQLLAQLPALVRGLHFAIDLMCGQHWPAADEQVEPATAEMLTSLQEASPADGGEGAAGDFSNGTEEGSAVNEQPTLGKLCMPGLGYIVPGPEHAPLLEQVLRLEPSDINALPDVQRCQLLEMQRQVREQLLAGNLAHLGITVSVDELPPPAYAVN</sequence>
<evidence type="ECO:0000256" key="4">
    <source>
        <dbReference type="SAM" id="MobiDB-lite"/>
    </source>
</evidence>
<dbReference type="InterPro" id="IPR035979">
    <property type="entry name" value="RBD_domain_sf"/>
</dbReference>